<keyword evidence="3" id="KW-1185">Reference proteome</keyword>
<accession>A0AAD6SIU0</accession>
<name>A0AAD6SIU0_9AGAR</name>
<evidence type="ECO:0000256" key="1">
    <source>
        <dbReference type="SAM" id="MobiDB-lite"/>
    </source>
</evidence>
<sequence length="175" mass="20137">MRAKPSDAQRAAGSRYRERNKDDLRRKARERMARRRAELKTSEDAWAEYTARARKDAARYRAQHAAELAEKPAGLSQPRGFDAWHASYLKRHPTLSQPAQDEDLPEWPSSDSERAASPEATDPAIPAIPPPPLESAPYEDHLNYFLDYLDPTVAPDYVPKRGEEPYFQRGKQRWH</sequence>
<dbReference type="AlphaFoldDB" id="A0AAD6SIU0"/>
<evidence type="ECO:0000313" key="3">
    <source>
        <dbReference type="Proteomes" id="UP001218188"/>
    </source>
</evidence>
<feature type="compositionally biased region" description="Basic and acidic residues" evidence="1">
    <location>
        <begin position="15"/>
        <end position="25"/>
    </location>
</feature>
<feature type="region of interest" description="Disordered" evidence="1">
    <location>
        <begin position="92"/>
        <end position="136"/>
    </location>
</feature>
<protein>
    <submittedName>
        <fullName evidence="2">Uncharacterized protein</fullName>
    </submittedName>
</protein>
<dbReference type="EMBL" id="JARJCM010000142">
    <property type="protein sequence ID" value="KAJ7026232.1"/>
    <property type="molecule type" value="Genomic_DNA"/>
</dbReference>
<dbReference type="Proteomes" id="UP001218188">
    <property type="component" value="Unassembled WGS sequence"/>
</dbReference>
<organism evidence="2 3">
    <name type="scientific">Mycena alexandri</name>
    <dbReference type="NCBI Taxonomy" id="1745969"/>
    <lineage>
        <taxon>Eukaryota</taxon>
        <taxon>Fungi</taxon>
        <taxon>Dikarya</taxon>
        <taxon>Basidiomycota</taxon>
        <taxon>Agaricomycotina</taxon>
        <taxon>Agaricomycetes</taxon>
        <taxon>Agaricomycetidae</taxon>
        <taxon>Agaricales</taxon>
        <taxon>Marasmiineae</taxon>
        <taxon>Mycenaceae</taxon>
        <taxon>Mycena</taxon>
    </lineage>
</organism>
<proteinExistence type="predicted"/>
<feature type="region of interest" description="Disordered" evidence="1">
    <location>
        <begin position="1"/>
        <end position="43"/>
    </location>
</feature>
<gene>
    <name evidence="2" type="ORF">C8F04DRAFT_1268408</name>
</gene>
<evidence type="ECO:0000313" key="2">
    <source>
        <dbReference type="EMBL" id="KAJ7026232.1"/>
    </source>
</evidence>
<comment type="caution">
    <text evidence="2">The sequence shown here is derived from an EMBL/GenBank/DDBJ whole genome shotgun (WGS) entry which is preliminary data.</text>
</comment>
<reference evidence="2" key="1">
    <citation type="submission" date="2023-03" db="EMBL/GenBank/DDBJ databases">
        <title>Massive genome expansion in bonnet fungi (Mycena s.s.) driven by repeated elements and novel gene families across ecological guilds.</title>
        <authorList>
            <consortium name="Lawrence Berkeley National Laboratory"/>
            <person name="Harder C.B."/>
            <person name="Miyauchi S."/>
            <person name="Viragh M."/>
            <person name="Kuo A."/>
            <person name="Thoen E."/>
            <person name="Andreopoulos B."/>
            <person name="Lu D."/>
            <person name="Skrede I."/>
            <person name="Drula E."/>
            <person name="Henrissat B."/>
            <person name="Morin E."/>
            <person name="Kohler A."/>
            <person name="Barry K."/>
            <person name="LaButti K."/>
            <person name="Morin E."/>
            <person name="Salamov A."/>
            <person name="Lipzen A."/>
            <person name="Mereny Z."/>
            <person name="Hegedus B."/>
            <person name="Baldrian P."/>
            <person name="Stursova M."/>
            <person name="Weitz H."/>
            <person name="Taylor A."/>
            <person name="Grigoriev I.V."/>
            <person name="Nagy L.G."/>
            <person name="Martin F."/>
            <person name="Kauserud H."/>
        </authorList>
    </citation>
    <scope>NUCLEOTIDE SEQUENCE</scope>
    <source>
        <strain evidence="2">CBHHK200</strain>
    </source>
</reference>